<organism evidence="4 5">
    <name type="scientific">Streptomyces graminofaciens</name>
    <dbReference type="NCBI Taxonomy" id="68212"/>
    <lineage>
        <taxon>Bacteria</taxon>
        <taxon>Bacillati</taxon>
        <taxon>Actinomycetota</taxon>
        <taxon>Actinomycetes</taxon>
        <taxon>Kitasatosporales</taxon>
        <taxon>Streptomycetaceae</taxon>
        <taxon>Streptomyces</taxon>
    </lineage>
</organism>
<keyword evidence="5" id="KW-1185">Reference proteome</keyword>
<evidence type="ECO:0000313" key="4">
    <source>
        <dbReference type="EMBL" id="BBC31941.1"/>
    </source>
</evidence>
<dbReference type="InterPro" id="IPR009057">
    <property type="entry name" value="Homeodomain-like_sf"/>
</dbReference>
<sequence length="227" mass="24293">MGAQAESARRPGRPGADTPAVPEEDVVLLRGLDAFAELGYDRASARELARRLGVSHNFINDRYGSKAAFWRAVVDAAMGAQLALMPPVDPTADDAEQVRQFISGLYRTSVVTPQLGRIFVDEFGRDTERLDYVYERYIAPVLKGVMASIERLVATGRMASVPLDVLFFAIMGPISGMVEVPLARRLGRSDDASPEQLSDTAEALATLVINGLLATGRGAGNGRASAG</sequence>
<dbReference type="SUPFAM" id="SSF48498">
    <property type="entry name" value="Tetracyclin repressor-like, C-terminal domain"/>
    <property type="match status" value="1"/>
</dbReference>
<dbReference type="Proteomes" id="UP001321542">
    <property type="component" value="Chromosome"/>
</dbReference>
<dbReference type="Pfam" id="PF00440">
    <property type="entry name" value="TetR_N"/>
    <property type="match status" value="1"/>
</dbReference>
<evidence type="ECO:0000256" key="1">
    <source>
        <dbReference type="ARBA" id="ARBA00023125"/>
    </source>
</evidence>
<dbReference type="PANTHER" id="PTHR30055">
    <property type="entry name" value="HTH-TYPE TRANSCRIPTIONAL REGULATOR RUTR"/>
    <property type="match status" value="1"/>
</dbReference>
<reference evidence="4 5" key="2">
    <citation type="journal article" date="2023" name="ChemBioChem">
        <title>Acyltransferase Domain Exchange between Two Independent Type I Polyketide Synthases in the Same Producer Strain of Macrolide Antibiotics.</title>
        <authorList>
            <person name="Kudo F."/>
            <person name="Kishikawa K."/>
            <person name="Tsuboi K."/>
            <person name="Kido T."/>
            <person name="Usui T."/>
            <person name="Hashimoto J."/>
            <person name="Shin-Ya K."/>
            <person name="Miyanaga A."/>
            <person name="Eguchi T."/>
        </authorList>
    </citation>
    <scope>NUCLEOTIDE SEQUENCE [LARGE SCALE GENOMIC DNA]</scope>
    <source>
        <strain evidence="4 5">A-8890</strain>
    </source>
</reference>
<dbReference type="InterPro" id="IPR001647">
    <property type="entry name" value="HTH_TetR"/>
</dbReference>
<feature type="region of interest" description="Disordered" evidence="2">
    <location>
        <begin position="1"/>
        <end position="22"/>
    </location>
</feature>
<name>A0ABM7F7N8_9ACTN</name>
<gene>
    <name evidence="4" type="ORF">SGFS_032350</name>
</gene>
<keyword evidence="1" id="KW-0238">DNA-binding</keyword>
<evidence type="ECO:0000256" key="2">
    <source>
        <dbReference type="SAM" id="MobiDB-lite"/>
    </source>
</evidence>
<dbReference type="InterPro" id="IPR036271">
    <property type="entry name" value="Tet_transcr_reg_TetR-rel_C_sf"/>
</dbReference>
<evidence type="ECO:0000313" key="5">
    <source>
        <dbReference type="Proteomes" id="UP001321542"/>
    </source>
</evidence>
<dbReference type="InterPro" id="IPR050109">
    <property type="entry name" value="HTH-type_TetR-like_transc_reg"/>
</dbReference>
<dbReference type="SUPFAM" id="SSF46689">
    <property type="entry name" value="Homeodomain-like"/>
    <property type="match status" value="1"/>
</dbReference>
<feature type="domain" description="HTH tetR-type" evidence="3">
    <location>
        <begin position="33"/>
        <end position="72"/>
    </location>
</feature>
<evidence type="ECO:0000259" key="3">
    <source>
        <dbReference type="Pfam" id="PF00440"/>
    </source>
</evidence>
<proteinExistence type="predicted"/>
<dbReference type="EMBL" id="AP018448">
    <property type="protein sequence ID" value="BBC31941.1"/>
    <property type="molecule type" value="Genomic_DNA"/>
</dbReference>
<protein>
    <recommendedName>
        <fullName evidence="3">HTH tetR-type domain-containing protein</fullName>
    </recommendedName>
</protein>
<dbReference type="Gene3D" id="1.10.357.10">
    <property type="entry name" value="Tetracycline Repressor, domain 2"/>
    <property type="match status" value="1"/>
</dbReference>
<accession>A0ABM7F7N8</accession>
<dbReference type="PANTHER" id="PTHR30055:SF196">
    <property type="entry name" value="HTH-TYPE TRANSCRIPTIONAL REGULATOR RUTR"/>
    <property type="match status" value="1"/>
</dbReference>
<reference evidence="4 5" key="1">
    <citation type="journal article" date="2010" name="ChemBioChem">
        <title>Cloning and characterization of the biosynthetic gene cluster of 16-membered macrolide antibiotic FD-891: involvement of a dual functional cytochrome P450 monooxygenase catalyzing epoxidation and hydroxylation.</title>
        <authorList>
            <person name="Kudo F."/>
            <person name="Motegi A."/>
            <person name="Mizoue K."/>
            <person name="Eguchi T."/>
        </authorList>
    </citation>
    <scope>NUCLEOTIDE SEQUENCE [LARGE SCALE GENOMIC DNA]</scope>
    <source>
        <strain evidence="4 5">A-8890</strain>
    </source>
</reference>